<feature type="non-terminal residue" evidence="1">
    <location>
        <position position="1"/>
    </location>
</feature>
<organism evidence="1 2">
    <name type="scientific">Macroventuria anomochaeta</name>
    <dbReference type="NCBI Taxonomy" id="301207"/>
    <lineage>
        <taxon>Eukaryota</taxon>
        <taxon>Fungi</taxon>
        <taxon>Dikarya</taxon>
        <taxon>Ascomycota</taxon>
        <taxon>Pezizomycotina</taxon>
        <taxon>Dothideomycetes</taxon>
        <taxon>Pleosporomycetidae</taxon>
        <taxon>Pleosporales</taxon>
        <taxon>Pleosporineae</taxon>
        <taxon>Didymellaceae</taxon>
        <taxon>Macroventuria</taxon>
    </lineage>
</organism>
<comment type="caution">
    <text evidence="1">The sequence shown here is derived from an EMBL/GenBank/DDBJ whole genome shotgun (WGS) entry which is preliminary data.</text>
</comment>
<dbReference type="Proteomes" id="UP000799754">
    <property type="component" value="Unassembled WGS sequence"/>
</dbReference>
<gene>
    <name evidence="1" type="ORF">BU25DRAFT_299829</name>
</gene>
<name>A0ACB6RSH9_9PLEO</name>
<reference evidence="1" key="1">
    <citation type="journal article" date="2020" name="Stud. Mycol.">
        <title>101 Dothideomycetes genomes: a test case for predicting lifestyles and emergence of pathogens.</title>
        <authorList>
            <person name="Haridas S."/>
            <person name="Albert R."/>
            <person name="Binder M."/>
            <person name="Bloem J."/>
            <person name="Labutti K."/>
            <person name="Salamov A."/>
            <person name="Andreopoulos B."/>
            <person name="Baker S."/>
            <person name="Barry K."/>
            <person name="Bills G."/>
            <person name="Bluhm B."/>
            <person name="Cannon C."/>
            <person name="Castanera R."/>
            <person name="Culley D."/>
            <person name="Daum C."/>
            <person name="Ezra D."/>
            <person name="Gonzalez J."/>
            <person name="Henrissat B."/>
            <person name="Kuo A."/>
            <person name="Liang C."/>
            <person name="Lipzen A."/>
            <person name="Lutzoni F."/>
            <person name="Magnuson J."/>
            <person name="Mondo S."/>
            <person name="Nolan M."/>
            <person name="Ohm R."/>
            <person name="Pangilinan J."/>
            <person name="Park H.-J."/>
            <person name="Ramirez L."/>
            <person name="Alfaro M."/>
            <person name="Sun H."/>
            <person name="Tritt A."/>
            <person name="Yoshinaga Y."/>
            <person name="Zwiers L.-H."/>
            <person name="Turgeon B."/>
            <person name="Goodwin S."/>
            <person name="Spatafora J."/>
            <person name="Crous P."/>
            <person name="Grigoriev I."/>
        </authorList>
    </citation>
    <scope>NUCLEOTIDE SEQUENCE</scope>
    <source>
        <strain evidence="1">CBS 525.71</strain>
    </source>
</reference>
<accession>A0ACB6RSH9</accession>
<evidence type="ECO:0000313" key="2">
    <source>
        <dbReference type="Proteomes" id="UP000799754"/>
    </source>
</evidence>
<evidence type="ECO:0000313" key="1">
    <source>
        <dbReference type="EMBL" id="KAF2624930.1"/>
    </source>
</evidence>
<protein>
    <submittedName>
        <fullName evidence="1">Uncharacterized protein</fullName>
    </submittedName>
</protein>
<feature type="non-terminal residue" evidence="1">
    <location>
        <position position="77"/>
    </location>
</feature>
<keyword evidence="2" id="KW-1185">Reference proteome</keyword>
<proteinExistence type="predicted"/>
<sequence length="77" mass="8959">ELSEYHALSYAWGQDLSSRKALVDGRNTTVGINLDCTLHHVRRNLAKPTLMWVDTLCLNQHDLEERNSQFLLMKDIY</sequence>
<dbReference type="EMBL" id="MU006728">
    <property type="protein sequence ID" value="KAF2624930.1"/>
    <property type="molecule type" value="Genomic_DNA"/>
</dbReference>